<dbReference type="AlphaFoldDB" id="A0A3D8S2J1"/>
<keyword evidence="4" id="KW-1185">Reference proteome</keyword>
<evidence type="ECO:0000259" key="2">
    <source>
        <dbReference type="Pfam" id="PF00266"/>
    </source>
</evidence>
<dbReference type="PANTHER" id="PTHR43092">
    <property type="entry name" value="L-CYSTEINE DESULFHYDRASE"/>
    <property type="match status" value="1"/>
</dbReference>
<dbReference type="InterPro" id="IPR000192">
    <property type="entry name" value="Aminotrans_V_dom"/>
</dbReference>
<dbReference type="Proteomes" id="UP000256328">
    <property type="component" value="Unassembled WGS sequence"/>
</dbReference>
<proteinExistence type="predicted"/>
<keyword evidence="1" id="KW-0663">Pyridoxal phosphate</keyword>
<evidence type="ECO:0000313" key="4">
    <source>
        <dbReference type="Proteomes" id="UP000256328"/>
    </source>
</evidence>
<evidence type="ECO:0000313" key="3">
    <source>
        <dbReference type="EMBL" id="RDW80512.1"/>
    </source>
</evidence>
<evidence type="ECO:0000256" key="1">
    <source>
        <dbReference type="ARBA" id="ARBA00022898"/>
    </source>
</evidence>
<feature type="domain" description="Aminotransferase class V" evidence="2">
    <location>
        <begin position="77"/>
        <end position="354"/>
    </location>
</feature>
<comment type="caution">
    <text evidence="3">The sequence shown here is derived from an EMBL/GenBank/DDBJ whole genome shotgun (WGS) entry which is preliminary data.</text>
</comment>
<dbReference type="SUPFAM" id="SSF53383">
    <property type="entry name" value="PLP-dependent transferases"/>
    <property type="match status" value="1"/>
</dbReference>
<dbReference type="InterPro" id="IPR015424">
    <property type="entry name" value="PyrdxlP-dep_Trfase"/>
</dbReference>
<dbReference type="Pfam" id="PF00266">
    <property type="entry name" value="Aminotran_5"/>
    <property type="match status" value="1"/>
</dbReference>
<sequence>MGEVSIETLALHESTSYKPVPFGKEMRRQFLFAPEWINMNHGSFGGSPKAIRDKQREYQDLCEARPDPFIRYTYPKLLDESRAAVAKLLNVPTSTCVFVPNATTGVNSVLRNIVWNDDGKDEIVHFNTIYGACGKTIEYISEYSKQQVKGRVISLAYPHEDEEIVKLFKEAIAASRADGKTPRAALFDTISSQPGMRFPFEALVKICAEEGVLSVIDGAHGIGHITLDLTTLDPDFFTSNLHKWLYVPRGCAVLYVPERNQPMIRSPLPTSHGFVPQTKSELLNPLPASNKSEFVNNFEFVGTIDNTNYLVAAEAIKWRQEVCGGEEAIMKYNIELSRKGAASVAKILNTNIIDNSTYSLSNSALSTLVLPIKVGDGGVKSEDVQKATVWMVDTAMSDYKTFIPFLWNSGEQKWWIRLSAQIYLDIDDFEYTGKILKELCERVEKGEYLTEN</sequence>
<dbReference type="OrthoDB" id="5978656at2759"/>
<dbReference type="EMBL" id="PDLN01000007">
    <property type="protein sequence ID" value="RDW80512.1"/>
    <property type="molecule type" value="Genomic_DNA"/>
</dbReference>
<dbReference type="InterPro" id="IPR015421">
    <property type="entry name" value="PyrdxlP-dep_Trfase_major"/>
</dbReference>
<name>A0A3D8S2J1_9HELO</name>
<reference evidence="3 4" key="1">
    <citation type="journal article" date="2018" name="IMA Fungus">
        <title>IMA Genome-F 9: Draft genome sequence of Annulohypoxylon stygium, Aspergillus mulundensis, Berkeleyomyces basicola (syn. Thielaviopsis basicola), Ceratocystis smalleyi, two Cercospora beticola strains, Coleophoma cylindrospora, Fusarium fracticaudum, Phialophora cf. hyalina, and Morchella septimelata.</title>
        <authorList>
            <person name="Wingfield B.D."/>
            <person name="Bills G.F."/>
            <person name="Dong Y."/>
            <person name="Huang W."/>
            <person name="Nel W.J."/>
            <person name="Swalarsk-Parry B.S."/>
            <person name="Vaghefi N."/>
            <person name="Wilken P.M."/>
            <person name="An Z."/>
            <person name="de Beer Z.W."/>
            <person name="De Vos L."/>
            <person name="Chen L."/>
            <person name="Duong T.A."/>
            <person name="Gao Y."/>
            <person name="Hammerbacher A."/>
            <person name="Kikkert J.R."/>
            <person name="Li Y."/>
            <person name="Li H."/>
            <person name="Li K."/>
            <person name="Li Q."/>
            <person name="Liu X."/>
            <person name="Ma X."/>
            <person name="Naidoo K."/>
            <person name="Pethybridge S.J."/>
            <person name="Sun J."/>
            <person name="Steenkamp E.T."/>
            <person name="van der Nest M.A."/>
            <person name="van Wyk S."/>
            <person name="Wingfield M.J."/>
            <person name="Xiong C."/>
            <person name="Yue Q."/>
            <person name="Zhang X."/>
        </authorList>
    </citation>
    <scope>NUCLEOTIDE SEQUENCE [LARGE SCALE GENOMIC DNA]</scope>
    <source>
        <strain evidence="3 4">BP5796</strain>
    </source>
</reference>
<dbReference type="PANTHER" id="PTHR43092:SF2">
    <property type="entry name" value="HERCYNYLCYSTEINE SULFOXIDE LYASE"/>
    <property type="match status" value="1"/>
</dbReference>
<gene>
    <name evidence="3" type="ORF">BP5796_05210</name>
</gene>
<organism evidence="3 4">
    <name type="scientific">Coleophoma crateriformis</name>
    <dbReference type="NCBI Taxonomy" id="565419"/>
    <lineage>
        <taxon>Eukaryota</taxon>
        <taxon>Fungi</taxon>
        <taxon>Dikarya</taxon>
        <taxon>Ascomycota</taxon>
        <taxon>Pezizomycotina</taxon>
        <taxon>Leotiomycetes</taxon>
        <taxon>Helotiales</taxon>
        <taxon>Dermateaceae</taxon>
        <taxon>Coleophoma</taxon>
    </lineage>
</organism>
<dbReference type="Gene3D" id="3.40.640.10">
    <property type="entry name" value="Type I PLP-dependent aspartate aminotransferase-like (Major domain)"/>
    <property type="match status" value="1"/>
</dbReference>
<accession>A0A3D8S2J1</accession>
<protein>
    <recommendedName>
        <fullName evidence="2">Aminotransferase class V domain-containing protein</fullName>
    </recommendedName>
</protein>